<protein>
    <submittedName>
        <fullName evidence="1">Uncharacterized protein</fullName>
    </submittedName>
</protein>
<sequence length="90" mass="9372">MKNVANIGVEVRGVTSGAAWLVDVDDENGGVLPVGKHDVLALAQDSGASTRYTRGKMRCSPVSFVRMNPVGVRKLAAHAAVAAYHGLGAR</sequence>
<evidence type="ECO:0000313" key="2">
    <source>
        <dbReference type="Proteomes" id="UP001205910"/>
    </source>
</evidence>
<accession>A0ABD0BGY3</accession>
<gene>
    <name evidence="1" type="ORF">CULCOIPH005_02040</name>
</gene>
<evidence type="ECO:0000313" key="1">
    <source>
        <dbReference type="EMBL" id="GJJ42015.1"/>
    </source>
</evidence>
<organism evidence="1 2">
    <name type="scientific">Corynebacterium ulcerans</name>
    <dbReference type="NCBI Taxonomy" id="65058"/>
    <lineage>
        <taxon>Bacteria</taxon>
        <taxon>Bacillati</taxon>
        <taxon>Actinomycetota</taxon>
        <taxon>Actinomycetes</taxon>
        <taxon>Mycobacteriales</taxon>
        <taxon>Corynebacteriaceae</taxon>
        <taxon>Corynebacterium</taxon>
    </lineage>
</organism>
<dbReference type="EMBL" id="BQFK01000001">
    <property type="protein sequence ID" value="GJJ42015.1"/>
    <property type="molecule type" value="Genomic_DNA"/>
</dbReference>
<reference evidence="1 2" key="1">
    <citation type="submission" date="2021-11" db="EMBL/GenBank/DDBJ databases">
        <title>Whole genome sequences of diphtheriae toxin producing Corynebacterium ulcerans isolates from cats in Osaka, Japan.</title>
        <authorList>
            <person name="Umeda K."/>
            <person name="Hirai Y."/>
        </authorList>
    </citation>
    <scope>NUCLEOTIDE SEQUENCE [LARGE SCALE GENOMIC DNA]</scope>
    <source>
        <strain evidence="1 2">12109B-1</strain>
    </source>
</reference>
<dbReference type="RefSeq" id="WP_162470869.1">
    <property type="nucleotide sequence ID" value="NZ_AP019662.1"/>
</dbReference>
<dbReference type="AlphaFoldDB" id="A0ABD0BGY3"/>
<comment type="caution">
    <text evidence="1">The sequence shown here is derived from an EMBL/GenBank/DDBJ whole genome shotgun (WGS) entry which is preliminary data.</text>
</comment>
<dbReference type="Proteomes" id="UP001205910">
    <property type="component" value="Unassembled WGS sequence"/>
</dbReference>
<name>A0ABD0BGY3_CORUL</name>
<proteinExistence type="predicted"/>